<dbReference type="KEGG" id="malv:MALV_32050"/>
<evidence type="ECO:0000256" key="3">
    <source>
        <dbReference type="ARBA" id="ARBA00023002"/>
    </source>
</evidence>
<dbReference type="PANTHER" id="PTHR13887">
    <property type="entry name" value="GLUTATHIONE S-TRANSFERASE KAPPA"/>
    <property type="match status" value="1"/>
</dbReference>
<dbReference type="EMBL" id="AP022565">
    <property type="protein sequence ID" value="BBX28080.1"/>
    <property type="molecule type" value="Genomic_DNA"/>
</dbReference>
<evidence type="ECO:0000256" key="4">
    <source>
        <dbReference type="ARBA" id="ARBA00023157"/>
    </source>
</evidence>
<keyword evidence="7" id="KW-0472">Membrane</keyword>
<keyword evidence="3" id="KW-0560">Oxidoreductase</keyword>
<dbReference type="SUPFAM" id="SSF52833">
    <property type="entry name" value="Thioredoxin-like"/>
    <property type="match status" value="1"/>
</dbReference>
<keyword evidence="7" id="KW-0812">Transmembrane</keyword>
<proteinExistence type="inferred from homology"/>
<evidence type="ECO:0000313" key="10">
    <source>
        <dbReference type="Proteomes" id="UP000466906"/>
    </source>
</evidence>
<sequence>MSGRRESVKKDLIFIGGLIVVGAVLIAYLLIRPDTEAASAAPATGPSATAQAPGAAAGGAGGSHPQVERRRPGDPLALGDPDAPVALVVFSDYRCPFCAKFSRDTEPELVKRYVDADQLRIEWRDYAIFGPRSMAAARAGRAAAGQGKFWEFNRAVYAAAPERSKADLTDEDLIGFARQAGVPDIDRFTAEMRGDTFDAAINADLAQGAGIGVPSTPAFLLNDVPMLGAQPTEDFVRAIDGTLAGR</sequence>
<feature type="compositionally biased region" description="Low complexity" evidence="6">
    <location>
        <begin position="40"/>
        <end position="55"/>
    </location>
</feature>
<dbReference type="InterPro" id="IPR012336">
    <property type="entry name" value="Thioredoxin-like_fold"/>
</dbReference>
<evidence type="ECO:0000256" key="2">
    <source>
        <dbReference type="ARBA" id="ARBA00022729"/>
    </source>
</evidence>
<evidence type="ECO:0000256" key="7">
    <source>
        <dbReference type="SAM" id="Phobius"/>
    </source>
</evidence>
<keyword evidence="7" id="KW-1133">Transmembrane helix</keyword>
<feature type="domain" description="Thioredoxin" evidence="8">
    <location>
        <begin position="46"/>
        <end position="244"/>
    </location>
</feature>
<evidence type="ECO:0000313" key="9">
    <source>
        <dbReference type="EMBL" id="BBX28080.1"/>
    </source>
</evidence>
<dbReference type="RefSeq" id="WP_163665526.1">
    <property type="nucleotide sequence ID" value="NZ_AP022565.1"/>
</dbReference>
<keyword evidence="5" id="KW-0676">Redox-active center</keyword>
<organism evidence="9 10">
    <name type="scientific">Mycolicibacterium alvei</name>
    <dbReference type="NCBI Taxonomy" id="67081"/>
    <lineage>
        <taxon>Bacteria</taxon>
        <taxon>Bacillati</taxon>
        <taxon>Actinomycetota</taxon>
        <taxon>Actinomycetes</taxon>
        <taxon>Mycobacteriales</taxon>
        <taxon>Mycobacteriaceae</taxon>
        <taxon>Mycolicibacterium</taxon>
    </lineage>
</organism>
<dbReference type="AlphaFoldDB" id="A0A6N4UT64"/>
<evidence type="ECO:0000256" key="6">
    <source>
        <dbReference type="SAM" id="MobiDB-lite"/>
    </source>
</evidence>
<evidence type="ECO:0000256" key="1">
    <source>
        <dbReference type="ARBA" id="ARBA00005791"/>
    </source>
</evidence>
<protein>
    <recommendedName>
        <fullName evidence="8">Thioredoxin domain-containing protein</fullName>
    </recommendedName>
</protein>
<evidence type="ECO:0000259" key="8">
    <source>
        <dbReference type="PROSITE" id="PS51352"/>
    </source>
</evidence>
<dbReference type="PANTHER" id="PTHR13887:SF14">
    <property type="entry name" value="DISULFIDE BOND FORMATION PROTEIN D"/>
    <property type="match status" value="1"/>
</dbReference>
<comment type="similarity">
    <text evidence="1">Belongs to the thioredoxin family. DsbA subfamily.</text>
</comment>
<dbReference type="Gene3D" id="3.40.30.10">
    <property type="entry name" value="Glutaredoxin"/>
    <property type="match status" value="1"/>
</dbReference>
<feature type="transmembrane region" description="Helical" evidence="7">
    <location>
        <begin position="12"/>
        <end position="31"/>
    </location>
</feature>
<gene>
    <name evidence="9" type="ORF">MALV_32050</name>
</gene>
<dbReference type="InterPro" id="IPR036249">
    <property type="entry name" value="Thioredoxin-like_sf"/>
</dbReference>
<dbReference type="Pfam" id="PF13462">
    <property type="entry name" value="Thioredoxin_4"/>
    <property type="match status" value="1"/>
</dbReference>
<dbReference type="Proteomes" id="UP000466906">
    <property type="component" value="Chromosome"/>
</dbReference>
<dbReference type="PROSITE" id="PS51352">
    <property type="entry name" value="THIOREDOXIN_2"/>
    <property type="match status" value="1"/>
</dbReference>
<feature type="region of interest" description="Disordered" evidence="6">
    <location>
        <begin position="40"/>
        <end position="76"/>
    </location>
</feature>
<keyword evidence="2" id="KW-0732">Signal</keyword>
<reference evidence="9 10" key="1">
    <citation type="journal article" date="2019" name="Emerg. Microbes Infect.">
        <title>Comprehensive subspecies identification of 175 nontuberculous mycobacteria species based on 7547 genomic profiles.</title>
        <authorList>
            <person name="Matsumoto Y."/>
            <person name="Kinjo T."/>
            <person name="Motooka D."/>
            <person name="Nabeya D."/>
            <person name="Jung N."/>
            <person name="Uechi K."/>
            <person name="Horii T."/>
            <person name="Iida T."/>
            <person name="Fujita J."/>
            <person name="Nakamura S."/>
        </authorList>
    </citation>
    <scope>NUCLEOTIDE SEQUENCE [LARGE SCALE GENOMIC DNA]</scope>
    <source>
        <strain evidence="9 10">JCM 12272</strain>
    </source>
</reference>
<accession>A0A6N4UT64</accession>
<evidence type="ECO:0000256" key="5">
    <source>
        <dbReference type="ARBA" id="ARBA00023284"/>
    </source>
</evidence>
<name>A0A6N4UT64_9MYCO</name>
<keyword evidence="10" id="KW-1185">Reference proteome</keyword>
<dbReference type="GO" id="GO:0016491">
    <property type="term" value="F:oxidoreductase activity"/>
    <property type="evidence" value="ECO:0007669"/>
    <property type="project" value="UniProtKB-KW"/>
</dbReference>
<dbReference type="InterPro" id="IPR013766">
    <property type="entry name" value="Thioredoxin_domain"/>
</dbReference>
<keyword evidence="4" id="KW-1015">Disulfide bond</keyword>